<keyword evidence="1" id="KW-0812">Transmembrane</keyword>
<comment type="caution">
    <text evidence="2">The sequence shown here is derived from an EMBL/GenBank/DDBJ whole genome shotgun (WGS) entry which is preliminary data.</text>
</comment>
<protein>
    <submittedName>
        <fullName evidence="2">Uncharacterized protein</fullName>
    </submittedName>
</protein>
<accession>A0A3D8QKA4</accession>
<evidence type="ECO:0000256" key="1">
    <source>
        <dbReference type="SAM" id="Phobius"/>
    </source>
</evidence>
<proteinExistence type="predicted"/>
<keyword evidence="1" id="KW-1133">Transmembrane helix</keyword>
<name>A0A3D8QKA4_9HELO</name>
<keyword evidence="3" id="KW-1185">Reference proteome</keyword>
<reference evidence="2 3" key="1">
    <citation type="journal article" date="2018" name="IMA Fungus">
        <title>IMA Genome-F 9: Draft genome sequence of Annulohypoxylon stygium, Aspergillus mulundensis, Berkeleyomyces basicola (syn. Thielaviopsis basicola), Ceratocystis smalleyi, two Cercospora beticola strains, Coleophoma cylindrospora, Fusarium fracticaudum, Phialophora cf. hyalina, and Morchella septimelata.</title>
        <authorList>
            <person name="Wingfield B.D."/>
            <person name="Bills G.F."/>
            <person name="Dong Y."/>
            <person name="Huang W."/>
            <person name="Nel W.J."/>
            <person name="Swalarsk-Parry B.S."/>
            <person name="Vaghefi N."/>
            <person name="Wilken P.M."/>
            <person name="An Z."/>
            <person name="de Beer Z.W."/>
            <person name="De Vos L."/>
            <person name="Chen L."/>
            <person name="Duong T.A."/>
            <person name="Gao Y."/>
            <person name="Hammerbacher A."/>
            <person name="Kikkert J.R."/>
            <person name="Li Y."/>
            <person name="Li H."/>
            <person name="Li K."/>
            <person name="Li Q."/>
            <person name="Liu X."/>
            <person name="Ma X."/>
            <person name="Naidoo K."/>
            <person name="Pethybridge S.J."/>
            <person name="Sun J."/>
            <person name="Steenkamp E.T."/>
            <person name="van der Nest M.A."/>
            <person name="van Wyk S."/>
            <person name="Wingfield M.J."/>
            <person name="Xiong C."/>
            <person name="Yue Q."/>
            <person name="Zhang X."/>
        </authorList>
    </citation>
    <scope>NUCLEOTIDE SEQUENCE [LARGE SCALE GENOMIC DNA]</scope>
    <source>
        <strain evidence="2 3">BP6252</strain>
    </source>
</reference>
<evidence type="ECO:0000313" key="3">
    <source>
        <dbReference type="Proteomes" id="UP000256645"/>
    </source>
</evidence>
<organism evidence="2 3">
    <name type="scientific">Coleophoma cylindrospora</name>
    <dbReference type="NCBI Taxonomy" id="1849047"/>
    <lineage>
        <taxon>Eukaryota</taxon>
        <taxon>Fungi</taxon>
        <taxon>Dikarya</taxon>
        <taxon>Ascomycota</taxon>
        <taxon>Pezizomycotina</taxon>
        <taxon>Leotiomycetes</taxon>
        <taxon>Helotiales</taxon>
        <taxon>Dermateaceae</taxon>
        <taxon>Coleophoma</taxon>
    </lineage>
</organism>
<gene>
    <name evidence="2" type="ORF">BP6252_11581</name>
</gene>
<feature type="transmembrane region" description="Helical" evidence="1">
    <location>
        <begin position="12"/>
        <end position="37"/>
    </location>
</feature>
<dbReference type="AlphaFoldDB" id="A0A3D8QKA4"/>
<dbReference type="Proteomes" id="UP000256645">
    <property type="component" value="Unassembled WGS sequence"/>
</dbReference>
<feature type="transmembrane region" description="Helical" evidence="1">
    <location>
        <begin position="188"/>
        <end position="209"/>
    </location>
</feature>
<evidence type="ECO:0000313" key="2">
    <source>
        <dbReference type="EMBL" id="RDW62148.1"/>
    </source>
</evidence>
<dbReference type="OrthoDB" id="5392605at2759"/>
<sequence length="270" mass="29720">MGPPHSRRTKLRTITILVSFTTLITNILSLLLCYQFQIPTNSTTSWEERGGDSDGGEYGRAIARHFAFYLHFANVLSVFGVFGAVVEHALSVAIFSNYLLLDTILCSIPRFLLLFVLHNVSSTLCLAPSNPNTSTPPTAPHNTHFYQSPRSAAATDPLISRSMFTPSLGNSWAPSNPTTWNESSCSRVLLLVQLTMVAAVVAGTLLQFVGALQVREFARCLWREDWKSVDAEEVVGIVVVGDCVPNEAQSQSGLPVIYEDAEEENWERKA</sequence>
<keyword evidence="1" id="KW-0472">Membrane</keyword>
<dbReference type="STRING" id="1849047.A0A3D8QKA4"/>
<dbReference type="EMBL" id="PDLM01000014">
    <property type="protein sequence ID" value="RDW62148.1"/>
    <property type="molecule type" value="Genomic_DNA"/>
</dbReference>